<accession>A0ABV7AEA7</accession>
<evidence type="ECO:0000256" key="1">
    <source>
        <dbReference type="ARBA" id="ARBA00004571"/>
    </source>
</evidence>
<dbReference type="RefSeq" id="WP_377832016.1">
    <property type="nucleotide sequence ID" value="NZ_JBHRSK010000004.1"/>
</dbReference>
<comment type="similarity">
    <text evidence="2">Belongs to the OmpP1/FadL family.</text>
</comment>
<protein>
    <recommendedName>
        <fullName evidence="11">Long-chain fatty acid transport protein</fullName>
    </recommendedName>
</protein>
<reference evidence="10" key="1">
    <citation type="journal article" date="2019" name="Int. J. Syst. Evol. Microbiol.">
        <title>The Global Catalogue of Microorganisms (GCM) 10K type strain sequencing project: providing services to taxonomists for standard genome sequencing and annotation.</title>
        <authorList>
            <consortium name="The Broad Institute Genomics Platform"/>
            <consortium name="The Broad Institute Genome Sequencing Center for Infectious Disease"/>
            <person name="Wu L."/>
            <person name="Ma J."/>
        </authorList>
    </citation>
    <scope>NUCLEOTIDE SEQUENCE [LARGE SCALE GENOMIC DNA]</scope>
    <source>
        <strain evidence="10">KCTC 62192</strain>
    </source>
</reference>
<feature type="signal peptide" evidence="8">
    <location>
        <begin position="1"/>
        <end position="20"/>
    </location>
</feature>
<comment type="subcellular location">
    <subcellularLocation>
        <location evidence="1">Cell outer membrane</location>
        <topology evidence="1">Multi-pass membrane protein</topology>
    </subcellularLocation>
</comment>
<name>A0ABV7AEA7_9RHOB</name>
<dbReference type="PANTHER" id="PTHR35093">
    <property type="entry name" value="OUTER MEMBRANE PROTEIN NMB0088-RELATED"/>
    <property type="match status" value="1"/>
</dbReference>
<evidence type="ECO:0000256" key="5">
    <source>
        <dbReference type="ARBA" id="ARBA00022729"/>
    </source>
</evidence>
<keyword evidence="4" id="KW-0812">Transmembrane</keyword>
<organism evidence="9 10">
    <name type="scientific">Acidimangrovimonas pyrenivorans</name>
    <dbReference type="NCBI Taxonomy" id="2030798"/>
    <lineage>
        <taxon>Bacteria</taxon>
        <taxon>Pseudomonadati</taxon>
        <taxon>Pseudomonadota</taxon>
        <taxon>Alphaproteobacteria</taxon>
        <taxon>Rhodobacterales</taxon>
        <taxon>Paracoccaceae</taxon>
        <taxon>Acidimangrovimonas</taxon>
    </lineage>
</organism>
<dbReference type="InterPro" id="IPR005017">
    <property type="entry name" value="OMPP1/FadL/TodX"/>
</dbReference>
<keyword evidence="6" id="KW-0472">Membrane</keyword>
<evidence type="ECO:0000256" key="3">
    <source>
        <dbReference type="ARBA" id="ARBA00022452"/>
    </source>
</evidence>
<dbReference type="Gene3D" id="2.40.160.60">
    <property type="entry name" value="Outer membrane protein transport protein (OMPP1/FadL/TodX)"/>
    <property type="match status" value="1"/>
</dbReference>
<dbReference type="EMBL" id="JBHRSK010000004">
    <property type="protein sequence ID" value="MFC2967380.1"/>
    <property type="molecule type" value="Genomic_DNA"/>
</dbReference>
<evidence type="ECO:0000256" key="6">
    <source>
        <dbReference type="ARBA" id="ARBA00023136"/>
    </source>
</evidence>
<evidence type="ECO:0000256" key="2">
    <source>
        <dbReference type="ARBA" id="ARBA00008163"/>
    </source>
</evidence>
<evidence type="ECO:0000313" key="9">
    <source>
        <dbReference type="EMBL" id="MFC2967380.1"/>
    </source>
</evidence>
<dbReference type="Proteomes" id="UP001595443">
    <property type="component" value="Unassembled WGS sequence"/>
</dbReference>
<comment type="caution">
    <text evidence="9">The sequence shown here is derived from an EMBL/GenBank/DDBJ whole genome shotgun (WGS) entry which is preliminary data.</text>
</comment>
<evidence type="ECO:0000313" key="10">
    <source>
        <dbReference type="Proteomes" id="UP001595443"/>
    </source>
</evidence>
<proteinExistence type="inferred from homology"/>
<evidence type="ECO:0000256" key="7">
    <source>
        <dbReference type="ARBA" id="ARBA00023237"/>
    </source>
</evidence>
<dbReference type="PANTHER" id="PTHR35093:SF8">
    <property type="entry name" value="OUTER MEMBRANE PROTEIN NMB0088-RELATED"/>
    <property type="match status" value="1"/>
</dbReference>
<dbReference type="SUPFAM" id="SSF56935">
    <property type="entry name" value="Porins"/>
    <property type="match status" value="1"/>
</dbReference>
<keyword evidence="7" id="KW-0998">Cell outer membrane</keyword>
<keyword evidence="10" id="KW-1185">Reference proteome</keyword>
<feature type="chain" id="PRO_5047499359" description="Long-chain fatty acid transport protein" evidence="8">
    <location>
        <begin position="21"/>
        <end position="377"/>
    </location>
</feature>
<evidence type="ECO:0000256" key="8">
    <source>
        <dbReference type="SAM" id="SignalP"/>
    </source>
</evidence>
<gene>
    <name evidence="9" type="ORF">ACFOES_04680</name>
</gene>
<evidence type="ECO:0008006" key="11">
    <source>
        <dbReference type="Google" id="ProtNLM"/>
    </source>
</evidence>
<evidence type="ECO:0000256" key="4">
    <source>
        <dbReference type="ARBA" id="ARBA00022692"/>
    </source>
</evidence>
<keyword evidence="3" id="KW-1134">Transmembrane beta strand</keyword>
<sequence>MKTVLVSVSALALGAAAAHAGGVERSTQSVGILFEKGTYVEFSLGSVSPHVSGTQATPIYAPPPAPAGTIAVPAGSSTGNMTDSYVTYSLGFKTALSKNVDVALVLDEPIGADVTYPSGTGYAYAGSTGKISSKAVTAMLRYKLPSNVSLYGGIRGETASGSVSIPLLSNYTMSTNDSTEFGYLVGVAYEKPEIALRVALTYNSEIKHTFDVSENGGPSLPFSTTVPQSVNLEFQTGVAPKTLVFGSVRWREWKAFDITPVGYNMATGGSLVSYDNNTITYTLGIGRKFNEHWSGAVQLGYEKSNGGFAGNLGPTDGYTSVGAGVTYTQDKVKVTMGVSYVMIGDAQTENPSLPGTALSNFTNNHATAFGIKVGYNF</sequence>
<keyword evidence="5 8" id="KW-0732">Signal</keyword>